<dbReference type="RefSeq" id="XP_025545704.1">
    <property type="nucleotide sequence ID" value="XM_025696093.1"/>
</dbReference>
<protein>
    <recommendedName>
        <fullName evidence="2">Chromo domain-containing protein</fullName>
    </recommendedName>
</protein>
<gene>
    <name evidence="3" type="ORF">BO97DRAFT_409583</name>
</gene>
<organism evidence="3 4">
    <name type="scientific">Aspergillus homomorphus (strain CBS 101889)</name>
    <dbReference type="NCBI Taxonomy" id="1450537"/>
    <lineage>
        <taxon>Eukaryota</taxon>
        <taxon>Fungi</taxon>
        <taxon>Dikarya</taxon>
        <taxon>Ascomycota</taxon>
        <taxon>Pezizomycotina</taxon>
        <taxon>Eurotiomycetes</taxon>
        <taxon>Eurotiomycetidae</taxon>
        <taxon>Eurotiales</taxon>
        <taxon>Aspergillaceae</taxon>
        <taxon>Aspergillus</taxon>
        <taxon>Aspergillus subgen. Circumdati</taxon>
    </lineage>
</organism>
<keyword evidence="4" id="KW-1185">Reference proteome</keyword>
<dbReference type="Pfam" id="PF00385">
    <property type="entry name" value="Chromo"/>
    <property type="match status" value="1"/>
</dbReference>
<dbReference type="InterPro" id="IPR016197">
    <property type="entry name" value="Chromo-like_dom_sf"/>
</dbReference>
<dbReference type="CDD" id="cd00024">
    <property type="entry name" value="CD_CSD"/>
    <property type="match status" value="1"/>
</dbReference>
<name>A0A395HFP1_ASPHC</name>
<evidence type="ECO:0000259" key="2">
    <source>
        <dbReference type="PROSITE" id="PS50013"/>
    </source>
</evidence>
<dbReference type="VEuPathDB" id="FungiDB:BO97DRAFT_409583"/>
<dbReference type="SUPFAM" id="SSF54160">
    <property type="entry name" value="Chromo domain-like"/>
    <property type="match status" value="1"/>
</dbReference>
<dbReference type="PROSITE" id="PS50013">
    <property type="entry name" value="CHROMO_2"/>
    <property type="match status" value="1"/>
</dbReference>
<dbReference type="AlphaFoldDB" id="A0A395HFP1"/>
<evidence type="ECO:0000256" key="1">
    <source>
        <dbReference type="ARBA" id="ARBA00011353"/>
    </source>
</evidence>
<evidence type="ECO:0000313" key="4">
    <source>
        <dbReference type="Proteomes" id="UP000248961"/>
    </source>
</evidence>
<reference evidence="3 4" key="1">
    <citation type="submission" date="2018-02" db="EMBL/GenBank/DDBJ databases">
        <title>The genomes of Aspergillus section Nigri reveals drivers in fungal speciation.</title>
        <authorList>
            <consortium name="DOE Joint Genome Institute"/>
            <person name="Vesth T.C."/>
            <person name="Nybo J."/>
            <person name="Theobald S."/>
            <person name="Brandl J."/>
            <person name="Frisvad J.C."/>
            <person name="Nielsen K.F."/>
            <person name="Lyhne E.K."/>
            <person name="Kogle M.E."/>
            <person name="Kuo A."/>
            <person name="Riley R."/>
            <person name="Clum A."/>
            <person name="Nolan M."/>
            <person name="Lipzen A."/>
            <person name="Salamov A."/>
            <person name="Henrissat B."/>
            <person name="Wiebenga A."/>
            <person name="De vries R.P."/>
            <person name="Grigoriev I.V."/>
            <person name="Mortensen U.H."/>
            <person name="Andersen M.R."/>
            <person name="Baker S.E."/>
        </authorList>
    </citation>
    <scope>NUCLEOTIDE SEQUENCE [LARGE SCALE GENOMIC DNA]</scope>
    <source>
        <strain evidence="3 4">CBS 101889</strain>
    </source>
</reference>
<proteinExistence type="predicted"/>
<dbReference type="Gene3D" id="2.40.50.40">
    <property type="match status" value="1"/>
</dbReference>
<dbReference type="InterPro" id="IPR000953">
    <property type="entry name" value="Chromo/chromo_shadow_dom"/>
</dbReference>
<dbReference type="EMBL" id="KZ824378">
    <property type="protein sequence ID" value="RAL06550.1"/>
    <property type="molecule type" value="Genomic_DNA"/>
</dbReference>
<accession>A0A395HFP1</accession>
<dbReference type="OrthoDB" id="4358334at2759"/>
<sequence length="184" mass="21065">MHMKNKYSRDHQPIFSDVSNKVSLRLPKGYNLPLADDVLKKLDINAPAQSASFERGEFLFYRELPKTSRVYPAISVALLEPAPRNNEPQTSVQSVLDVLESAKEDLYADPFGQQPHEPTAIDEVSGEWEVERILNKCIRRHGPGPPYAEYSVCWLGYCLSHDQWICEYNLDSPDLVYEFDNAVY</sequence>
<feature type="domain" description="Chromo" evidence="2">
    <location>
        <begin position="128"/>
        <end position="184"/>
    </location>
</feature>
<dbReference type="GeneID" id="37200382"/>
<evidence type="ECO:0000313" key="3">
    <source>
        <dbReference type="EMBL" id="RAL06550.1"/>
    </source>
</evidence>
<comment type="subunit">
    <text evidence="1">Component of the NuA4 histone acetyltransferase complex.</text>
</comment>
<dbReference type="GO" id="GO:0006338">
    <property type="term" value="P:chromatin remodeling"/>
    <property type="evidence" value="ECO:0007669"/>
    <property type="project" value="UniProtKB-ARBA"/>
</dbReference>
<dbReference type="Proteomes" id="UP000248961">
    <property type="component" value="Unassembled WGS sequence"/>
</dbReference>
<dbReference type="InterPro" id="IPR023780">
    <property type="entry name" value="Chromo_domain"/>
</dbReference>